<evidence type="ECO:0000313" key="4">
    <source>
        <dbReference type="Proteomes" id="UP000281128"/>
    </source>
</evidence>
<keyword evidence="4" id="KW-1185">Reference proteome</keyword>
<dbReference type="GO" id="GO:0006749">
    <property type="term" value="P:glutathione metabolic process"/>
    <property type="evidence" value="ECO:0007669"/>
    <property type="project" value="TreeGrafter"/>
</dbReference>
<dbReference type="InterPro" id="IPR003692">
    <property type="entry name" value="Hydantoinase_B"/>
</dbReference>
<dbReference type="Pfam" id="PF02538">
    <property type="entry name" value="Hydantoinase_B"/>
    <property type="match status" value="1"/>
</dbReference>
<evidence type="ECO:0000256" key="1">
    <source>
        <dbReference type="SAM" id="MobiDB-lite"/>
    </source>
</evidence>
<proteinExistence type="predicted"/>
<dbReference type="EMBL" id="RAPE01000006">
    <property type="protein sequence ID" value="RKF12672.1"/>
    <property type="molecule type" value="Genomic_DNA"/>
</dbReference>
<dbReference type="GO" id="GO:0005829">
    <property type="term" value="C:cytosol"/>
    <property type="evidence" value="ECO:0007669"/>
    <property type="project" value="TreeGrafter"/>
</dbReference>
<dbReference type="PANTHER" id="PTHR11365:SF23">
    <property type="entry name" value="HYPOTHETICAL 5-OXOPROLINASE (EUROFUNG)-RELATED"/>
    <property type="match status" value="1"/>
</dbReference>
<feature type="domain" description="Hydantoinase B/oxoprolinase" evidence="2">
    <location>
        <begin position="6"/>
        <end position="523"/>
    </location>
</feature>
<dbReference type="AlphaFoldDB" id="A0A3A8AQM1"/>
<reference evidence="3 4" key="1">
    <citation type="submission" date="2018-09" db="EMBL/GenBank/DDBJ databases">
        <title>Roseovarius spongiae sp. nov., isolated from a marine sponge.</title>
        <authorList>
            <person name="Zhuang L."/>
            <person name="Luo L."/>
        </authorList>
    </citation>
    <scope>NUCLEOTIDE SEQUENCE [LARGE SCALE GENOMIC DNA]</scope>
    <source>
        <strain evidence="3 4">HN-E21</strain>
    </source>
</reference>
<dbReference type="GO" id="GO:0017168">
    <property type="term" value="F:5-oxoprolinase (ATP-hydrolyzing) activity"/>
    <property type="evidence" value="ECO:0007669"/>
    <property type="project" value="TreeGrafter"/>
</dbReference>
<dbReference type="PANTHER" id="PTHR11365">
    <property type="entry name" value="5-OXOPROLINASE RELATED"/>
    <property type="match status" value="1"/>
</dbReference>
<organism evidence="3 4">
    <name type="scientific">Roseovarius spongiae</name>
    <dbReference type="NCBI Taxonomy" id="2320272"/>
    <lineage>
        <taxon>Bacteria</taxon>
        <taxon>Pseudomonadati</taxon>
        <taxon>Pseudomonadota</taxon>
        <taxon>Alphaproteobacteria</taxon>
        <taxon>Rhodobacterales</taxon>
        <taxon>Roseobacteraceae</taxon>
        <taxon>Roseovarius</taxon>
    </lineage>
</organism>
<dbReference type="InterPro" id="IPR045079">
    <property type="entry name" value="Oxoprolinase-like"/>
</dbReference>
<evidence type="ECO:0000259" key="2">
    <source>
        <dbReference type="Pfam" id="PF02538"/>
    </source>
</evidence>
<protein>
    <submittedName>
        <fullName evidence="3">Hydantoinase B/oxoprolinase family protein</fullName>
    </submittedName>
</protein>
<dbReference type="OrthoDB" id="9761586at2"/>
<feature type="region of interest" description="Disordered" evidence="1">
    <location>
        <begin position="515"/>
        <end position="540"/>
    </location>
</feature>
<gene>
    <name evidence="3" type="ORF">D6850_17085</name>
</gene>
<sequence length="540" mass="57870">MTLSDVDHAILNRALIAASHEMGAKLIRSAHSPIVREAQDCSAALTDPQGRVVAQAELTAIQLGSISHTLETCLSRFPADTLTPDDFLINNDPFNGGQHVQDIFLFTPIFHEGQLIGFSASVVHHIDVGGGAPGLNAEARDVFQEGLIFPPTKYSFKRDWNGGPFERMIAANVRLPESTIGDLNAQFAANLIGAKRLTALAEQYGVDKLFAAMAGALDYSERRMRNAIVDLRDGAYTAEAEIEGATADMPTTTIRTQIRISGDQMEITFDGTDEQLKNNLNCPYASTIAAAIACVKSVLTSDDVPFNDGIARAVKVSSPLGSVLNPRPPAAVRARLLASHRVFNSIMIALSEVCPDQVIAEGFDTTTPICLSHQGASGYNIYLEILGGGYGAGAQNDGADGVDCPLSNCANIPIEALEMDYPFMRIENYSLRPGSGGKGRLRGGHGFERSYRMLEDGVLFSTYTDRFNIQPRGLAGGEPGATCSIHVESDGKEIALTSRASRSLKKDDLLVVRTGGGAGYGDPTDRPERLKEADRRLGLA</sequence>
<dbReference type="Proteomes" id="UP000281128">
    <property type="component" value="Unassembled WGS sequence"/>
</dbReference>
<evidence type="ECO:0000313" key="3">
    <source>
        <dbReference type="EMBL" id="RKF12672.1"/>
    </source>
</evidence>
<comment type="caution">
    <text evidence="3">The sequence shown here is derived from an EMBL/GenBank/DDBJ whole genome shotgun (WGS) entry which is preliminary data.</text>
</comment>
<dbReference type="RefSeq" id="WP_121168824.1">
    <property type="nucleotide sequence ID" value="NZ_RAPE01000006.1"/>
</dbReference>
<name>A0A3A8AQM1_9RHOB</name>
<feature type="compositionally biased region" description="Basic and acidic residues" evidence="1">
    <location>
        <begin position="523"/>
        <end position="540"/>
    </location>
</feature>
<accession>A0A3A8AQM1</accession>